<protein>
    <submittedName>
        <fullName evidence="2">Uncharacterized protein</fullName>
    </submittedName>
</protein>
<organism evidence="2 3">
    <name type="scientific">Colletotrichum cuscutae</name>
    <dbReference type="NCBI Taxonomy" id="1209917"/>
    <lineage>
        <taxon>Eukaryota</taxon>
        <taxon>Fungi</taxon>
        <taxon>Dikarya</taxon>
        <taxon>Ascomycota</taxon>
        <taxon>Pezizomycotina</taxon>
        <taxon>Sordariomycetes</taxon>
        <taxon>Hypocreomycetidae</taxon>
        <taxon>Glomerellales</taxon>
        <taxon>Glomerellaceae</taxon>
        <taxon>Colletotrichum</taxon>
        <taxon>Colletotrichum acutatum species complex</taxon>
    </lineage>
</organism>
<evidence type="ECO:0000313" key="2">
    <source>
        <dbReference type="EMBL" id="KAK1470925.1"/>
    </source>
</evidence>
<evidence type="ECO:0000313" key="3">
    <source>
        <dbReference type="Proteomes" id="UP001239213"/>
    </source>
</evidence>
<evidence type="ECO:0000256" key="1">
    <source>
        <dbReference type="SAM" id="MobiDB-lite"/>
    </source>
</evidence>
<sequence length="146" mass="16508">TLVRLAGAETVSLSRNLSVSSARETENKRQKPQGCGTSGSSARHRKAKTFGKVGSRRCMCTFYNGEQTGNFLVFTSRCSFPSMSSGERTRMEQNGVRVCVYEYIHRMGDYEASESARKHIKWMRLFIKQDGETKQKTTWPCNSADM</sequence>
<feature type="non-terminal residue" evidence="2">
    <location>
        <position position="1"/>
    </location>
</feature>
<dbReference type="Proteomes" id="UP001239213">
    <property type="component" value="Unassembled WGS sequence"/>
</dbReference>
<gene>
    <name evidence="2" type="ORF">CCUS01_17430</name>
</gene>
<keyword evidence="3" id="KW-1185">Reference proteome</keyword>
<accession>A0AAI9V5M5</accession>
<comment type="caution">
    <text evidence="2">The sequence shown here is derived from an EMBL/GenBank/DDBJ whole genome shotgun (WGS) entry which is preliminary data.</text>
</comment>
<proteinExistence type="predicted"/>
<dbReference type="AlphaFoldDB" id="A0AAI9V5M5"/>
<dbReference type="EMBL" id="MPDP01000220">
    <property type="protein sequence ID" value="KAK1470925.1"/>
    <property type="molecule type" value="Genomic_DNA"/>
</dbReference>
<feature type="region of interest" description="Disordered" evidence="1">
    <location>
        <begin position="17"/>
        <end position="47"/>
    </location>
</feature>
<name>A0AAI9V5M5_9PEZI</name>
<reference evidence="2" key="1">
    <citation type="submission" date="2016-11" db="EMBL/GenBank/DDBJ databases">
        <title>The genome sequence of Colletotrichum cuscutae.</title>
        <authorList>
            <person name="Baroncelli R."/>
        </authorList>
    </citation>
    <scope>NUCLEOTIDE SEQUENCE</scope>
    <source>
        <strain evidence="2">IMI 304802</strain>
    </source>
</reference>